<evidence type="ECO:0000256" key="2">
    <source>
        <dbReference type="ARBA" id="ARBA00023125"/>
    </source>
</evidence>
<dbReference type="GO" id="GO:0000976">
    <property type="term" value="F:transcription cis-regulatory region binding"/>
    <property type="evidence" value="ECO:0007669"/>
    <property type="project" value="TreeGrafter"/>
</dbReference>
<keyword evidence="3" id="KW-0804">Transcription</keyword>
<evidence type="ECO:0000259" key="4">
    <source>
        <dbReference type="PROSITE" id="PS50932"/>
    </source>
</evidence>
<dbReference type="Proteomes" id="UP000238196">
    <property type="component" value="Unassembled WGS sequence"/>
</dbReference>
<proteinExistence type="predicted"/>
<sequence>MLKPPTMTDLAKAAGVGIATVDRVINKRAPVNEETVQRVLEAAERIGFPRAGLIRKRAKDHAAGCRLAVILQKRSTRFYVDCSHALNEAMKASGHEYDSLEIIFLEELVPQMIIEQMRRLAERCDALAVVAADHPLINQAIDQLSLQGTPVIALISDLSAANRAGYIGLDNRQVGRTAAWMISRLSRQPGKIGLMIGSHRYQNQEENEISFRAYMRESAPEFQVLETMISLEDIPLACATTEELLAQHPDLVGLYLAGGGIEGVLQALRDHPARKLVTICHDLTDLTREALIRGEVDVVLAHPLEQMAIRLLSTMKDTVVHKHRGLLQYTLPFLTYTATNA</sequence>
<dbReference type="Pfam" id="PF13407">
    <property type="entry name" value="Peripla_BP_4"/>
    <property type="match status" value="1"/>
</dbReference>
<evidence type="ECO:0000313" key="5">
    <source>
        <dbReference type="EMBL" id="PPC79196.1"/>
    </source>
</evidence>
<dbReference type="PROSITE" id="PS00356">
    <property type="entry name" value="HTH_LACI_1"/>
    <property type="match status" value="1"/>
</dbReference>
<protein>
    <submittedName>
        <fullName evidence="5">LacI family transcriptional regulator</fullName>
    </submittedName>
</protein>
<dbReference type="Gene3D" id="1.10.260.40">
    <property type="entry name" value="lambda repressor-like DNA-binding domains"/>
    <property type="match status" value="1"/>
</dbReference>
<dbReference type="Pfam" id="PF00356">
    <property type="entry name" value="LacI"/>
    <property type="match status" value="1"/>
</dbReference>
<keyword evidence="2" id="KW-0238">DNA-binding</keyword>
<dbReference type="PANTHER" id="PTHR30146:SF152">
    <property type="entry name" value="TRANSCRIPTIONAL REGULATORY PROTEIN"/>
    <property type="match status" value="1"/>
</dbReference>
<dbReference type="SUPFAM" id="SSF53822">
    <property type="entry name" value="Periplasmic binding protein-like I"/>
    <property type="match status" value="1"/>
</dbReference>
<dbReference type="InterPro" id="IPR025997">
    <property type="entry name" value="SBP_2_dom"/>
</dbReference>
<gene>
    <name evidence="5" type="ORF">C4K68_01895</name>
</gene>
<dbReference type="AlphaFoldDB" id="A0A2S5KY44"/>
<dbReference type="CDD" id="cd01392">
    <property type="entry name" value="HTH_LacI"/>
    <property type="match status" value="1"/>
</dbReference>
<dbReference type="OrthoDB" id="9805774at2"/>
<evidence type="ECO:0000256" key="1">
    <source>
        <dbReference type="ARBA" id="ARBA00023015"/>
    </source>
</evidence>
<dbReference type="InterPro" id="IPR010982">
    <property type="entry name" value="Lambda_DNA-bd_dom_sf"/>
</dbReference>
<comment type="caution">
    <text evidence="5">The sequence shown here is derived from an EMBL/GenBank/DDBJ whole genome shotgun (WGS) entry which is preliminary data.</text>
</comment>
<dbReference type="Gene3D" id="3.40.50.2300">
    <property type="match status" value="2"/>
</dbReference>
<evidence type="ECO:0000313" key="6">
    <source>
        <dbReference type="Proteomes" id="UP000238196"/>
    </source>
</evidence>
<dbReference type="PANTHER" id="PTHR30146">
    <property type="entry name" value="LACI-RELATED TRANSCRIPTIONAL REPRESSOR"/>
    <property type="match status" value="1"/>
</dbReference>
<dbReference type="GO" id="GO:0003700">
    <property type="term" value="F:DNA-binding transcription factor activity"/>
    <property type="evidence" value="ECO:0007669"/>
    <property type="project" value="TreeGrafter"/>
</dbReference>
<organism evidence="5 6">
    <name type="scientific">Proteobacteria bacterium 228</name>
    <dbReference type="NCBI Taxonomy" id="2083153"/>
    <lineage>
        <taxon>Bacteria</taxon>
        <taxon>Pseudomonadati</taxon>
        <taxon>Pseudomonadota</taxon>
    </lineage>
</organism>
<evidence type="ECO:0000256" key="3">
    <source>
        <dbReference type="ARBA" id="ARBA00023163"/>
    </source>
</evidence>
<accession>A0A2S5KY44</accession>
<dbReference type="EMBL" id="PRLP01000005">
    <property type="protein sequence ID" value="PPC79196.1"/>
    <property type="molecule type" value="Genomic_DNA"/>
</dbReference>
<keyword evidence="1" id="KW-0805">Transcription regulation</keyword>
<dbReference type="SUPFAM" id="SSF47413">
    <property type="entry name" value="lambda repressor-like DNA-binding domains"/>
    <property type="match status" value="1"/>
</dbReference>
<reference evidence="5 6" key="1">
    <citation type="submission" date="2018-02" db="EMBL/GenBank/DDBJ databases">
        <title>novel marine gammaproteobacteria from coastal saline agro ecosystem.</title>
        <authorList>
            <person name="Krishnan R."/>
            <person name="Ramesh Kumar N."/>
        </authorList>
    </citation>
    <scope>NUCLEOTIDE SEQUENCE [LARGE SCALE GENOMIC DNA]</scope>
    <source>
        <strain evidence="5 6">228</strain>
    </source>
</reference>
<dbReference type="InterPro" id="IPR028082">
    <property type="entry name" value="Peripla_BP_I"/>
</dbReference>
<dbReference type="PROSITE" id="PS50932">
    <property type="entry name" value="HTH_LACI_2"/>
    <property type="match status" value="1"/>
</dbReference>
<name>A0A2S5KY44_9PROT</name>
<feature type="domain" description="HTH lacI-type" evidence="4">
    <location>
        <begin position="5"/>
        <end position="59"/>
    </location>
</feature>
<dbReference type="SMART" id="SM00354">
    <property type="entry name" value="HTH_LACI"/>
    <property type="match status" value="1"/>
</dbReference>
<dbReference type="CDD" id="cd06307">
    <property type="entry name" value="PBP1_sugar_binding"/>
    <property type="match status" value="1"/>
</dbReference>
<dbReference type="InterPro" id="IPR000843">
    <property type="entry name" value="HTH_LacI"/>
</dbReference>